<dbReference type="Proteomes" id="UP000252631">
    <property type="component" value="Unassembled WGS sequence"/>
</dbReference>
<evidence type="ECO:0000313" key="2">
    <source>
        <dbReference type="EMBL" id="RED38278.1"/>
    </source>
</evidence>
<dbReference type="Proteomes" id="UP000256343">
    <property type="component" value="Unassembled WGS sequence"/>
</dbReference>
<dbReference type="Pfam" id="PF08448">
    <property type="entry name" value="PAS_4"/>
    <property type="match status" value="1"/>
</dbReference>
<dbReference type="InterPro" id="IPR013656">
    <property type="entry name" value="PAS_4"/>
</dbReference>
<dbReference type="SUPFAM" id="SSF55785">
    <property type="entry name" value="PYP-like sensor domain (PAS domain)"/>
    <property type="match status" value="1"/>
</dbReference>
<reference evidence="2 5" key="2">
    <citation type="submission" date="2018-07" db="EMBL/GenBank/DDBJ databases">
        <title>Genomic Encyclopedia of Archaeal and Bacterial Type Strains, Phase II (KMG-II): from individual species to whole genera.</title>
        <authorList>
            <person name="Goeker M."/>
        </authorList>
    </citation>
    <scope>NUCLEOTIDE SEQUENCE [LARGE SCALE GENOMIC DNA]</scope>
    <source>
        <strain evidence="2 5">JA575</strain>
    </source>
</reference>
<reference evidence="3 4" key="1">
    <citation type="submission" date="2017-08" db="EMBL/GenBank/DDBJ databases">
        <authorList>
            <person name="de Groot N.N."/>
        </authorList>
    </citation>
    <scope>NUCLEOTIDE SEQUENCE [LARGE SCALE GENOMIC DNA]</scope>
    <source>
        <strain evidence="3 4">JA575</strain>
    </source>
</reference>
<name>A0A336JUU7_9BRAD</name>
<dbReference type="InterPro" id="IPR035965">
    <property type="entry name" value="PAS-like_dom_sf"/>
</dbReference>
<evidence type="ECO:0000259" key="1">
    <source>
        <dbReference type="SMART" id="SM00091"/>
    </source>
</evidence>
<dbReference type="EMBL" id="QRDT01000004">
    <property type="protein sequence ID" value="RED38278.1"/>
    <property type="molecule type" value="Genomic_DNA"/>
</dbReference>
<accession>A0A336JUU7</accession>
<proteinExistence type="predicted"/>
<feature type="domain" description="PAS" evidence="1">
    <location>
        <begin position="69"/>
        <end position="137"/>
    </location>
</feature>
<gene>
    <name evidence="2" type="ORF">BJ125_10427</name>
    <name evidence="3" type="ORF">SAMN05892882_10427</name>
</gene>
<keyword evidence="5" id="KW-1185">Reference proteome</keyword>
<evidence type="ECO:0000313" key="3">
    <source>
        <dbReference type="EMBL" id="SSW89731.1"/>
    </source>
</evidence>
<dbReference type="Gene3D" id="3.30.450.20">
    <property type="entry name" value="PAS domain"/>
    <property type="match status" value="1"/>
</dbReference>
<protein>
    <submittedName>
        <fullName evidence="3">PAS domain-containing protein</fullName>
    </submittedName>
</protein>
<organism evidence="3 4">
    <name type="scientific">Rhodopseudomonas pentothenatexigens</name>
    <dbReference type="NCBI Taxonomy" id="999699"/>
    <lineage>
        <taxon>Bacteria</taxon>
        <taxon>Pseudomonadati</taxon>
        <taxon>Pseudomonadota</taxon>
        <taxon>Alphaproteobacteria</taxon>
        <taxon>Hyphomicrobiales</taxon>
        <taxon>Nitrobacteraceae</taxon>
        <taxon>Rhodopseudomonas</taxon>
    </lineage>
</organism>
<dbReference type="RefSeq" id="WP_114356861.1">
    <property type="nucleotide sequence ID" value="NZ_QRDT01000004.1"/>
</dbReference>
<dbReference type="InterPro" id="IPR000014">
    <property type="entry name" value="PAS"/>
</dbReference>
<dbReference type="EMBL" id="UFQQ01000004">
    <property type="protein sequence ID" value="SSW89731.1"/>
    <property type="molecule type" value="Genomic_DNA"/>
</dbReference>
<dbReference type="SMART" id="SM00091">
    <property type="entry name" value="PAS"/>
    <property type="match status" value="1"/>
</dbReference>
<sequence>MQRFVCEQNIAHFQRLLETAEDEKLRRTLLGLLSSAKRELALLHSQISGADLSPLACRNKAGDLNSVLAQIRASFDTSDHPYMLIDAGPGLKIIDINDAYSRATFTTRDTIVGKPLFEVFPDNPALETADGVSNVYNSLRTVVETGQPHALAVQRYDVRNADGVFVERYWQSINTPVQDAAGRLICLLHNIENVTAEVLAN</sequence>
<dbReference type="OrthoDB" id="7466251at2"/>
<evidence type="ECO:0000313" key="5">
    <source>
        <dbReference type="Proteomes" id="UP000256343"/>
    </source>
</evidence>
<evidence type="ECO:0000313" key="4">
    <source>
        <dbReference type="Proteomes" id="UP000252631"/>
    </source>
</evidence>
<dbReference type="AlphaFoldDB" id="A0A336JUU7"/>